<dbReference type="InterPro" id="IPR050367">
    <property type="entry name" value="APC_superfamily"/>
</dbReference>
<dbReference type="Proteomes" id="UP000190857">
    <property type="component" value="Unassembled WGS sequence"/>
</dbReference>
<keyword evidence="3 6" id="KW-0812">Transmembrane</keyword>
<feature type="transmembrane region" description="Helical" evidence="6">
    <location>
        <begin position="165"/>
        <end position="184"/>
    </location>
</feature>
<dbReference type="STRING" id="123320.SAMN06309945_1823"/>
<accession>A0A1T5JT32</accession>
<dbReference type="AlphaFoldDB" id="A0A1T5JT32"/>
<evidence type="ECO:0000256" key="6">
    <source>
        <dbReference type="SAM" id="Phobius"/>
    </source>
</evidence>
<feature type="transmembrane region" description="Helical" evidence="6">
    <location>
        <begin position="305"/>
        <end position="338"/>
    </location>
</feature>
<feature type="transmembrane region" description="Helical" evidence="6">
    <location>
        <begin position="67"/>
        <end position="90"/>
    </location>
</feature>
<evidence type="ECO:0000313" key="7">
    <source>
        <dbReference type="EMBL" id="SKC54358.1"/>
    </source>
</evidence>
<feature type="transmembrane region" description="Helical" evidence="6">
    <location>
        <begin position="252"/>
        <end position="273"/>
    </location>
</feature>
<evidence type="ECO:0000256" key="1">
    <source>
        <dbReference type="ARBA" id="ARBA00004651"/>
    </source>
</evidence>
<gene>
    <name evidence="7" type="ORF">SAMN06309945_1823</name>
</gene>
<evidence type="ECO:0000313" key="8">
    <source>
        <dbReference type="Proteomes" id="UP000190857"/>
    </source>
</evidence>
<feature type="transmembrane region" description="Helical" evidence="6">
    <location>
        <begin position="125"/>
        <end position="145"/>
    </location>
</feature>
<evidence type="ECO:0000256" key="2">
    <source>
        <dbReference type="ARBA" id="ARBA00022475"/>
    </source>
</evidence>
<dbReference type="GO" id="GO:0005886">
    <property type="term" value="C:plasma membrane"/>
    <property type="evidence" value="ECO:0007669"/>
    <property type="project" value="UniProtKB-SubCell"/>
</dbReference>
<feature type="transmembrane region" description="Helical" evidence="6">
    <location>
        <begin position="205"/>
        <end position="232"/>
    </location>
</feature>
<keyword evidence="2" id="KW-1003">Cell membrane</keyword>
<dbReference type="EMBL" id="FUZP01000001">
    <property type="protein sequence ID" value="SKC54358.1"/>
    <property type="molecule type" value="Genomic_DNA"/>
</dbReference>
<dbReference type="Gene3D" id="1.20.1740.10">
    <property type="entry name" value="Amino acid/polyamine transporter I"/>
    <property type="match status" value="1"/>
</dbReference>
<feature type="transmembrane region" description="Helical" evidence="6">
    <location>
        <begin position="96"/>
        <end position="113"/>
    </location>
</feature>
<dbReference type="Pfam" id="PF13520">
    <property type="entry name" value="AA_permease_2"/>
    <property type="match status" value="1"/>
</dbReference>
<proteinExistence type="predicted"/>
<organism evidence="7 8">
    <name type="scientific">Okibacterium fritillariae</name>
    <dbReference type="NCBI Taxonomy" id="123320"/>
    <lineage>
        <taxon>Bacteria</taxon>
        <taxon>Bacillati</taxon>
        <taxon>Actinomycetota</taxon>
        <taxon>Actinomycetes</taxon>
        <taxon>Micrococcales</taxon>
        <taxon>Microbacteriaceae</taxon>
        <taxon>Okibacterium</taxon>
    </lineage>
</organism>
<feature type="transmembrane region" description="Helical" evidence="6">
    <location>
        <begin position="358"/>
        <end position="385"/>
    </location>
</feature>
<evidence type="ECO:0000256" key="3">
    <source>
        <dbReference type="ARBA" id="ARBA00022692"/>
    </source>
</evidence>
<sequence>MIGAGLFAAFSPAARAAGNGLLIGLAVAALVATLNALSTAQLAAAMPQSGGTYVYGRRVLGEWWGFIAGWGFVIGKTASCAAMALTFAAAVSPAGWLRPVAVAAVAAITLINIAGVTRTARATQIIVVFVLAAIAVAVAGGISAAGGSPSQLAGFISDGSLWSGGAYGILQSAGLLFFAFAGYARVATLGEEVRDPARTIPRAIIVALAVCVGVYAVVAVVLLSVLGSSAVAGSASPVVALAASSGWPWVEWFVRAGAAAASLGALLALVAGVGRTVLAMSRGGDLPAWLSAVHPRFSTPHRAEATVGLVLVLLVSITDLRGVIAFSSFGVLVYYVIANISAWHQDASERRFGRLSPTLGAALCVVLVVTLPVSAIVTGVAVFAVGAVYRAVRLRGAPTD</sequence>
<keyword evidence="4 6" id="KW-1133">Transmembrane helix</keyword>
<dbReference type="InterPro" id="IPR002293">
    <property type="entry name" value="AA/rel_permease1"/>
</dbReference>
<reference evidence="7 8" key="1">
    <citation type="submission" date="2017-02" db="EMBL/GenBank/DDBJ databases">
        <authorList>
            <person name="Peterson S.W."/>
        </authorList>
    </citation>
    <scope>NUCLEOTIDE SEQUENCE [LARGE SCALE GENOMIC DNA]</scope>
    <source>
        <strain evidence="7 8">VKM Ac-2059</strain>
    </source>
</reference>
<keyword evidence="5 6" id="KW-0472">Membrane</keyword>
<dbReference type="PANTHER" id="PTHR42770:SF7">
    <property type="entry name" value="MEMBRANE PROTEIN"/>
    <property type="match status" value="1"/>
</dbReference>
<dbReference type="GO" id="GO:0022857">
    <property type="term" value="F:transmembrane transporter activity"/>
    <property type="evidence" value="ECO:0007669"/>
    <property type="project" value="InterPro"/>
</dbReference>
<comment type="subcellular location">
    <subcellularLocation>
        <location evidence="1">Cell membrane</location>
        <topology evidence="1">Multi-pass membrane protein</topology>
    </subcellularLocation>
</comment>
<feature type="transmembrane region" description="Helical" evidence="6">
    <location>
        <begin position="26"/>
        <end position="46"/>
    </location>
</feature>
<dbReference type="PANTHER" id="PTHR42770">
    <property type="entry name" value="AMINO ACID TRANSPORTER-RELATED"/>
    <property type="match status" value="1"/>
</dbReference>
<name>A0A1T5JT32_9MICO</name>
<protein>
    <submittedName>
        <fullName evidence="7">Amino acid/polyamine/organocation transporter, APC superfamily</fullName>
    </submittedName>
</protein>
<keyword evidence="8" id="KW-1185">Reference proteome</keyword>
<evidence type="ECO:0000256" key="4">
    <source>
        <dbReference type="ARBA" id="ARBA00022989"/>
    </source>
</evidence>
<evidence type="ECO:0000256" key="5">
    <source>
        <dbReference type="ARBA" id="ARBA00023136"/>
    </source>
</evidence>
<dbReference type="PIRSF" id="PIRSF006060">
    <property type="entry name" value="AA_transporter"/>
    <property type="match status" value="1"/>
</dbReference>